<dbReference type="EMBL" id="GBXM01030431">
    <property type="protein sequence ID" value="JAH78146.1"/>
    <property type="molecule type" value="Transcribed_RNA"/>
</dbReference>
<organism evidence="1">
    <name type="scientific">Anguilla anguilla</name>
    <name type="common">European freshwater eel</name>
    <name type="synonym">Muraena anguilla</name>
    <dbReference type="NCBI Taxonomy" id="7936"/>
    <lineage>
        <taxon>Eukaryota</taxon>
        <taxon>Metazoa</taxon>
        <taxon>Chordata</taxon>
        <taxon>Craniata</taxon>
        <taxon>Vertebrata</taxon>
        <taxon>Euteleostomi</taxon>
        <taxon>Actinopterygii</taxon>
        <taxon>Neopterygii</taxon>
        <taxon>Teleostei</taxon>
        <taxon>Anguilliformes</taxon>
        <taxon>Anguillidae</taxon>
        <taxon>Anguilla</taxon>
    </lineage>
</organism>
<reference evidence="1" key="1">
    <citation type="submission" date="2014-11" db="EMBL/GenBank/DDBJ databases">
        <authorList>
            <person name="Amaro Gonzalez C."/>
        </authorList>
    </citation>
    <scope>NUCLEOTIDE SEQUENCE</scope>
</reference>
<reference evidence="1" key="2">
    <citation type="journal article" date="2015" name="Fish Shellfish Immunol.">
        <title>Early steps in the European eel (Anguilla anguilla)-Vibrio vulnificus interaction in the gills: Role of the RtxA13 toxin.</title>
        <authorList>
            <person name="Callol A."/>
            <person name="Pajuelo D."/>
            <person name="Ebbesson L."/>
            <person name="Teles M."/>
            <person name="MacKenzie S."/>
            <person name="Amaro C."/>
        </authorList>
    </citation>
    <scope>NUCLEOTIDE SEQUENCE</scope>
</reference>
<accession>A0A0E9VJF6</accession>
<sequence>MPSTHSSQREDNCKLRVSVREYKCIYNLYVPLCQQSVCECVNIMYITL</sequence>
<proteinExistence type="predicted"/>
<name>A0A0E9VJF6_ANGAN</name>
<protein>
    <submittedName>
        <fullName evidence="1">Uncharacterized protein</fullName>
    </submittedName>
</protein>
<evidence type="ECO:0000313" key="1">
    <source>
        <dbReference type="EMBL" id="JAH78146.1"/>
    </source>
</evidence>
<dbReference type="AlphaFoldDB" id="A0A0E9VJF6"/>